<evidence type="ECO:0000313" key="4">
    <source>
        <dbReference type="Proteomes" id="UP000051581"/>
    </source>
</evidence>
<proteinExistence type="predicted"/>
<feature type="region of interest" description="Disordered" evidence="1">
    <location>
        <begin position="1"/>
        <end position="31"/>
    </location>
</feature>
<feature type="transmembrane region" description="Helical" evidence="2">
    <location>
        <begin position="187"/>
        <end position="212"/>
    </location>
</feature>
<protein>
    <recommendedName>
        <fullName evidence="5">Integral membrane protein</fullName>
    </recommendedName>
</protein>
<feature type="transmembrane region" description="Helical" evidence="2">
    <location>
        <begin position="155"/>
        <end position="175"/>
    </location>
</feature>
<gene>
    <name evidence="3" type="ORF">FD17_GL002184</name>
</gene>
<reference evidence="3 4" key="1">
    <citation type="journal article" date="2015" name="Genome Announc.">
        <title>Expanding the biotechnology potential of lactobacilli through comparative genomics of 213 strains and associated genera.</title>
        <authorList>
            <person name="Sun Z."/>
            <person name="Harris H.M."/>
            <person name="McCann A."/>
            <person name="Guo C."/>
            <person name="Argimon S."/>
            <person name="Zhang W."/>
            <person name="Yang X."/>
            <person name="Jeffery I.B."/>
            <person name="Cooney J.C."/>
            <person name="Kagawa T.F."/>
            <person name="Liu W."/>
            <person name="Song Y."/>
            <person name="Salvetti E."/>
            <person name="Wrobel A."/>
            <person name="Rasinkangas P."/>
            <person name="Parkhill J."/>
            <person name="Rea M.C."/>
            <person name="O'Sullivan O."/>
            <person name="Ritari J."/>
            <person name="Douillard F.P."/>
            <person name="Paul Ross R."/>
            <person name="Yang R."/>
            <person name="Briner A.E."/>
            <person name="Felis G.E."/>
            <person name="de Vos W.M."/>
            <person name="Barrangou R."/>
            <person name="Klaenhammer T.R."/>
            <person name="Caufield P.W."/>
            <person name="Cui Y."/>
            <person name="Zhang H."/>
            <person name="O'Toole P.W."/>
        </authorList>
    </citation>
    <scope>NUCLEOTIDE SEQUENCE [LARGE SCALE GENOMIC DNA]</scope>
    <source>
        <strain evidence="3 4">DSM 19904</strain>
    </source>
</reference>
<dbReference type="PATRIC" id="fig|1423808.3.peg.2213"/>
<name>A0A0R1L7P9_9LACO</name>
<evidence type="ECO:0008006" key="5">
    <source>
        <dbReference type="Google" id="ProtNLM"/>
    </source>
</evidence>
<feature type="compositionally biased region" description="Basic and acidic residues" evidence="1">
    <location>
        <begin position="16"/>
        <end position="31"/>
    </location>
</feature>
<dbReference type="SUPFAM" id="SSF103473">
    <property type="entry name" value="MFS general substrate transporter"/>
    <property type="match status" value="1"/>
</dbReference>
<keyword evidence="2" id="KW-0812">Transmembrane</keyword>
<dbReference type="OrthoDB" id="2143285at2"/>
<keyword evidence="2" id="KW-0472">Membrane</keyword>
<sequence length="249" mass="27540">MSSNNDDTAKRNANSKAREKNAQVHQDRDHAAKIVHSQFDNIGLTKRNAEYMFKFNQALGATKLSAEKKSDAVQTMVQQLLEGQKSGKTAKNMWGTVDQKVENTVHPPARPADPRRDYWKNAGYNAVLFLTIFFLMYGVLYFLPTKGSAHAPMMGITGILISAAVAGLGIPIVTMMFTPGVKHKFSVWIRIILVILFLIVWMGIFTVASILPTVLNPVLNPIIYIVLGVLSGAGSFFIKRHYNITGGVF</sequence>
<evidence type="ECO:0000313" key="3">
    <source>
        <dbReference type="EMBL" id="KRK88921.1"/>
    </source>
</evidence>
<dbReference type="AlphaFoldDB" id="A0A0R1L7P9"/>
<dbReference type="PIRSF" id="PIRSF033111">
    <property type="entry name" value="UCP033111"/>
    <property type="match status" value="1"/>
</dbReference>
<dbReference type="InterPro" id="IPR036259">
    <property type="entry name" value="MFS_trans_sf"/>
</dbReference>
<accession>A0A0R1L7P9</accession>
<dbReference type="InterPro" id="IPR009214">
    <property type="entry name" value="DUF1129"/>
</dbReference>
<dbReference type="RefSeq" id="WP_057824351.1">
    <property type="nucleotide sequence ID" value="NZ_AZEA01000005.1"/>
</dbReference>
<keyword evidence="2" id="KW-1133">Transmembrane helix</keyword>
<evidence type="ECO:0000256" key="1">
    <source>
        <dbReference type="SAM" id="MobiDB-lite"/>
    </source>
</evidence>
<feature type="transmembrane region" description="Helical" evidence="2">
    <location>
        <begin position="218"/>
        <end position="238"/>
    </location>
</feature>
<organism evidence="3 4">
    <name type="scientific">Lentilactobacillus sunkii DSM 19904</name>
    <dbReference type="NCBI Taxonomy" id="1423808"/>
    <lineage>
        <taxon>Bacteria</taxon>
        <taxon>Bacillati</taxon>
        <taxon>Bacillota</taxon>
        <taxon>Bacilli</taxon>
        <taxon>Lactobacillales</taxon>
        <taxon>Lactobacillaceae</taxon>
        <taxon>Lentilactobacillus</taxon>
    </lineage>
</organism>
<keyword evidence="4" id="KW-1185">Reference proteome</keyword>
<dbReference type="Pfam" id="PF06570">
    <property type="entry name" value="DUF1129"/>
    <property type="match status" value="1"/>
</dbReference>
<dbReference type="EMBL" id="AZEA01000005">
    <property type="protein sequence ID" value="KRK88921.1"/>
    <property type="molecule type" value="Genomic_DNA"/>
</dbReference>
<evidence type="ECO:0000256" key="2">
    <source>
        <dbReference type="SAM" id="Phobius"/>
    </source>
</evidence>
<feature type="transmembrane region" description="Helical" evidence="2">
    <location>
        <begin position="122"/>
        <end position="143"/>
    </location>
</feature>
<dbReference type="Proteomes" id="UP000051581">
    <property type="component" value="Unassembled WGS sequence"/>
</dbReference>
<feature type="compositionally biased region" description="Polar residues" evidence="1">
    <location>
        <begin position="1"/>
        <end position="15"/>
    </location>
</feature>
<comment type="caution">
    <text evidence="3">The sequence shown here is derived from an EMBL/GenBank/DDBJ whole genome shotgun (WGS) entry which is preliminary data.</text>
</comment>